<reference evidence="1" key="1">
    <citation type="submission" date="2014-09" db="EMBL/GenBank/DDBJ databases">
        <authorList>
            <person name="Magalhaes I.L.F."/>
            <person name="Oliveira U."/>
            <person name="Santos F.R."/>
            <person name="Vidigal T.H.D.A."/>
            <person name="Brescovit A.D."/>
            <person name="Santos A.J."/>
        </authorList>
    </citation>
    <scope>NUCLEOTIDE SEQUENCE</scope>
    <source>
        <tissue evidence="1">Shoot tissue taken approximately 20 cm above the soil surface</tissue>
    </source>
</reference>
<dbReference type="AlphaFoldDB" id="A0A0A9E7Y7"/>
<evidence type="ECO:0000313" key="1">
    <source>
        <dbReference type="EMBL" id="JAD95113.1"/>
    </source>
</evidence>
<protein>
    <submittedName>
        <fullName evidence="1">Plastidic ATP/ADP-transporter</fullName>
    </submittedName>
</protein>
<name>A0A0A9E7Y7_ARUDO</name>
<dbReference type="EMBL" id="GBRH01202782">
    <property type="protein sequence ID" value="JAD95113.1"/>
    <property type="molecule type" value="Transcribed_RNA"/>
</dbReference>
<sequence length="38" mass="4157">MNPMAMGRLTHVLRKGMISALLPFAVTTSTSLVSRRIV</sequence>
<organism evidence="1">
    <name type="scientific">Arundo donax</name>
    <name type="common">Giant reed</name>
    <name type="synonym">Donax arundinaceus</name>
    <dbReference type="NCBI Taxonomy" id="35708"/>
    <lineage>
        <taxon>Eukaryota</taxon>
        <taxon>Viridiplantae</taxon>
        <taxon>Streptophyta</taxon>
        <taxon>Embryophyta</taxon>
        <taxon>Tracheophyta</taxon>
        <taxon>Spermatophyta</taxon>
        <taxon>Magnoliopsida</taxon>
        <taxon>Liliopsida</taxon>
        <taxon>Poales</taxon>
        <taxon>Poaceae</taxon>
        <taxon>PACMAD clade</taxon>
        <taxon>Arundinoideae</taxon>
        <taxon>Arundineae</taxon>
        <taxon>Arundo</taxon>
    </lineage>
</organism>
<reference evidence="1" key="2">
    <citation type="journal article" date="2015" name="Data Brief">
        <title>Shoot transcriptome of the giant reed, Arundo donax.</title>
        <authorList>
            <person name="Barrero R.A."/>
            <person name="Guerrero F.D."/>
            <person name="Moolhuijzen P."/>
            <person name="Goolsby J.A."/>
            <person name="Tidwell J."/>
            <person name="Bellgard S.E."/>
            <person name="Bellgard M.I."/>
        </authorList>
    </citation>
    <scope>NUCLEOTIDE SEQUENCE</scope>
    <source>
        <tissue evidence="1">Shoot tissue taken approximately 20 cm above the soil surface</tissue>
    </source>
</reference>
<proteinExistence type="predicted"/>
<accession>A0A0A9E7Y7</accession>